<feature type="chain" id="PRO_5045097649" evidence="2">
    <location>
        <begin position="29"/>
        <end position="78"/>
    </location>
</feature>
<name>A0ABU6QUH3_9FABA</name>
<dbReference type="Proteomes" id="UP001341840">
    <property type="component" value="Unassembled WGS sequence"/>
</dbReference>
<reference evidence="3 4" key="1">
    <citation type="journal article" date="2023" name="Plants (Basel)">
        <title>Bridging the Gap: Combining Genomics and Transcriptomics Approaches to Understand Stylosanthes scabra, an Orphan Legume from the Brazilian Caatinga.</title>
        <authorList>
            <person name="Ferreira-Neto J.R.C."/>
            <person name="da Silva M.D."/>
            <person name="Binneck E."/>
            <person name="de Melo N.F."/>
            <person name="da Silva R.H."/>
            <person name="de Melo A.L.T.M."/>
            <person name="Pandolfi V."/>
            <person name="Bustamante F.O."/>
            <person name="Brasileiro-Vidal A.C."/>
            <person name="Benko-Iseppon A.M."/>
        </authorList>
    </citation>
    <scope>NUCLEOTIDE SEQUENCE [LARGE SCALE GENOMIC DNA]</scope>
    <source>
        <tissue evidence="3">Leaves</tissue>
    </source>
</reference>
<feature type="region of interest" description="Disordered" evidence="1">
    <location>
        <begin position="58"/>
        <end position="78"/>
    </location>
</feature>
<protein>
    <submittedName>
        <fullName evidence="3">Uncharacterized protein</fullName>
    </submittedName>
</protein>
<evidence type="ECO:0000256" key="1">
    <source>
        <dbReference type="SAM" id="MobiDB-lite"/>
    </source>
</evidence>
<accession>A0ABU6QUH3</accession>
<keyword evidence="2" id="KW-0732">Signal</keyword>
<feature type="non-terminal residue" evidence="3">
    <location>
        <position position="78"/>
    </location>
</feature>
<organism evidence="3 4">
    <name type="scientific">Stylosanthes scabra</name>
    <dbReference type="NCBI Taxonomy" id="79078"/>
    <lineage>
        <taxon>Eukaryota</taxon>
        <taxon>Viridiplantae</taxon>
        <taxon>Streptophyta</taxon>
        <taxon>Embryophyta</taxon>
        <taxon>Tracheophyta</taxon>
        <taxon>Spermatophyta</taxon>
        <taxon>Magnoliopsida</taxon>
        <taxon>eudicotyledons</taxon>
        <taxon>Gunneridae</taxon>
        <taxon>Pentapetalae</taxon>
        <taxon>rosids</taxon>
        <taxon>fabids</taxon>
        <taxon>Fabales</taxon>
        <taxon>Fabaceae</taxon>
        <taxon>Papilionoideae</taxon>
        <taxon>50 kb inversion clade</taxon>
        <taxon>dalbergioids sensu lato</taxon>
        <taxon>Dalbergieae</taxon>
        <taxon>Pterocarpus clade</taxon>
        <taxon>Stylosanthes</taxon>
    </lineage>
</organism>
<proteinExistence type="predicted"/>
<evidence type="ECO:0000313" key="3">
    <source>
        <dbReference type="EMBL" id="MED6115282.1"/>
    </source>
</evidence>
<sequence length="78" mass="8447">MVGNRQPCFRGSFAKLIFNFLFALGVSASLKKTLDTLGSHMMKALPLPVMGQGDRYPYSPHTHAAAKKTGPIKTGRAL</sequence>
<comment type="caution">
    <text evidence="3">The sequence shown here is derived from an EMBL/GenBank/DDBJ whole genome shotgun (WGS) entry which is preliminary data.</text>
</comment>
<feature type="signal peptide" evidence="2">
    <location>
        <begin position="1"/>
        <end position="28"/>
    </location>
</feature>
<evidence type="ECO:0000256" key="2">
    <source>
        <dbReference type="SAM" id="SignalP"/>
    </source>
</evidence>
<evidence type="ECO:0000313" key="4">
    <source>
        <dbReference type="Proteomes" id="UP001341840"/>
    </source>
</evidence>
<gene>
    <name evidence="3" type="ORF">PIB30_088112</name>
</gene>
<keyword evidence="4" id="KW-1185">Reference proteome</keyword>
<dbReference type="EMBL" id="JASCZI010001641">
    <property type="protein sequence ID" value="MED6115282.1"/>
    <property type="molecule type" value="Genomic_DNA"/>
</dbReference>